<accession>A0A846MY02</accession>
<comment type="caution">
    <text evidence="4">The sequence shown here is derived from an EMBL/GenBank/DDBJ whole genome shotgun (WGS) entry which is preliminary data.</text>
</comment>
<dbReference type="InterPro" id="IPR003806">
    <property type="entry name" value="ATP-grasp_PylC-type"/>
</dbReference>
<dbReference type="InterPro" id="IPR011761">
    <property type="entry name" value="ATP-grasp"/>
</dbReference>
<protein>
    <recommendedName>
        <fullName evidence="3">ATP-grasp domain-containing protein</fullName>
    </recommendedName>
</protein>
<dbReference type="SUPFAM" id="SSF56059">
    <property type="entry name" value="Glutathione synthetase ATP-binding domain-like"/>
    <property type="match status" value="1"/>
</dbReference>
<feature type="domain" description="ATP-grasp" evidence="3">
    <location>
        <begin position="114"/>
        <end position="323"/>
    </location>
</feature>
<dbReference type="GO" id="GO:0005524">
    <property type="term" value="F:ATP binding"/>
    <property type="evidence" value="ECO:0007669"/>
    <property type="project" value="UniProtKB-UniRule"/>
</dbReference>
<feature type="chain" id="PRO_5032685241" description="ATP-grasp domain-containing protein" evidence="2">
    <location>
        <begin position="21"/>
        <end position="391"/>
    </location>
</feature>
<reference evidence="4 5" key="1">
    <citation type="submission" date="2020-03" db="EMBL/GenBank/DDBJ databases">
        <title>Genomic Encyclopedia of Type Strains, Phase IV (KMG-IV): sequencing the most valuable type-strain genomes for metagenomic binning, comparative biology and taxonomic classification.</title>
        <authorList>
            <person name="Goeker M."/>
        </authorList>
    </citation>
    <scope>NUCLEOTIDE SEQUENCE [LARGE SCALE GENOMIC DNA]</scope>
    <source>
        <strain evidence="4 5">DSM 19867</strain>
    </source>
</reference>
<dbReference type="InterPro" id="IPR013815">
    <property type="entry name" value="ATP_grasp_subdomain_1"/>
</dbReference>
<dbReference type="Pfam" id="PF02655">
    <property type="entry name" value="ATP-grasp_3"/>
    <property type="match status" value="1"/>
</dbReference>
<evidence type="ECO:0000259" key="3">
    <source>
        <dbReference type="PROSITE" id="PS50975"/>
    </source>
</evidence>
<dbReference type="PROSITE" id="PS50975">
    <property type="entry name" value="ATP_GRASP"/>
    <property type="match status" value="1"/>
</dbReference>
<keyword evidence="1" id="KW-0067">ATP-binding</keyword>
<evidence type="ECO:0000313" key="4">
    <source>
        <dbReference type="EMBL" id="NIK88478.1"/>
    </source>
</evidence>
<keyword evidence="2" id="KW-0732">Signal</keyword>
<gene>
    <name evidence="4" type="ORF">FHS83_001796</name>
</gene>
<dbReference type="AlphaFoldDB" id="A0A846MY02"/>
<keyword evidence="1" id="KW-0547">Nucleotide-binding</keyword>
<feature type="signal peptide" evidence="2">
    <location>
        <begin position="1"/>
        <end position="20"/>
    </location>
</feature>
<dbReference type="EMBL" id="JAASRM010000001">
    <property type="protein sequence ID" value="NIK88478.1"/>
    <property type="molecule type" value="Genomic_DNA"/>
</dbReference>
<evidence type="ECO:0000256" key="1">
    <source>
        <dbReference type="PROSITE-ProRule" id="PRU00409"/>
    </source>
</evidence>
<organism evidence="4 5">
    <name type="scientific">Rhizomicrobium palustre</name>
    <dbReference type="NCBI Taxonomy" id="189966"/>
    <lineage>
        <taxon>Bacteria</taxon>
        <taxon>Pseudomonadati</taxon>
        <taxon>Pseudomonadota</taxon>
        <taxon>Alphaproteobacteria</taxon>
        <taxon>Micropepsales</taxon>
        <taxon>Micropepsaceae</taxon>
        <taxon>Rhizomicrobium</taxon>
    </lineage>
</organism>
<keyword evidence="5" id="KW-1185">Reference proteome</keyword>
<dbReference type="Proteomes" id="UP000570514">
    <property type="component" value="Unassembled WGS sequence"/>
</dbReference>
<dbReference type="Gene3D" id="3.30.470.20">
    <property type="entry name" value="ATP-grasp fold, B domain"/>
    <property type="match status" value="1"/>
</dbReference>
<dbReference type="Gene3D" id="3.30.1490.20">
    <property type="entry name" value="ATP-grasp fold, A domain"/>
    <property type="match status" value="1"/>
</dbReference>
<dbReference type="RefSeq" id="WP_167082652.1">
    <property type="nucleotide sequence ID" value="NZ_BAAADC010000001.1"/>
</dbReference>
<name>A0A846MY02_9PROT</name>
<proteinExistence type="predicted"/>
<evidence type="ECO:0000313" key="5">
    <source>
        <dbReference type="Proteomes" id="UP000570514"/>
    </source>
</evidence>
<sequence length="391" mass="41751">MRTKILLVTTVNWPSAARLAGAFANLGAMVEAVFPRGHVLRLCRYLSKAYRYRPLDGAASLSEAIVAAKPDRVIPCDDRALSLLLSLSEFSPLLETSLGPRGAYEVLTARAPSIAAAREIGVCAPLTLAVESRATLRDALYEVGLPCVMKADGSWGGGGVKFVSSFGEATRAYDELEGPPNRLRSLARAMMRGDAHFLLEARNPLPSRVNVQALVPGKPATSVFAAREGQVLAALHMDVLSWSGDTGPASLMARVDDPVMQIACEKIAKRFALNGLIGLDFMRDAQGAPHLIEVNPRATQICHLALNADLPAALLGALARDPVTTGRQIALFPQLLSAGILPHTIYQDIPYDDPAVLAEVAGALLPEAEALCEIGEFLRPDYAPPIHRKSA</sequence>
<evidence type="ECO:0000256" key="2">
    <source>
        <dbReference type="SAM" id="SignalP"/>
    </source>
</evidence>
<dbReference type="GO" id="GO:0046872">
    <property type="term" value="F:metal ion binding"/>
    <property type="evidence" value="ECO:0007669"/>
    <property type="project" value="InterPro"/>
</dbReference>